<evidence type="ECO:0000256" key="2">
    <source>
        <dbReference type="ARBA" id="ARBA00006464"/>
    </source>
</evidence>
<feature type="compositionally biased region" description="Polar residues" evidence="8">
    <location>
        <begin position="11"/>
        <end position="20"/>
    </location>
</feature>
<evidence type="ECO:0000256" key="1">
    <source>
        <dbReference type="ARBA" id="ARBA00004141"/>
    </source>
</evidence>
<evidence type="ECO:0000256" key="4">
    <source>
        <dbReference type="ARBA" id="ARBA00022692"/>
    </source>
</evidence>
<protein>
    <submittedName>
        <fullName evidence="11">Sugar transferase</fullName>
    </submittedName>
</protein>
<evidence type="ECO:0000256" key="9">
    <source>
        <dbReference type="SAM" id="Phobius"/>
    </source>
</evidence>
<dbReference type="Gene3D" id="3.40.50.720">
    <property type="entry name" value="NAD(P)-binding Rossmann-like Domain"/>
    <property type="match status" value="1"/>
</dbReference>
<dbReference type="eggNOG" id="COG2148">
    <property type="taxonomic scope" value="Bacteria"/>
</dbReference>
<keyword evidence="3 11" id="KW-0808">Transferase</keyword>
<dbReference type="GO" id="GO:0016020">
    <property type="term" value="C:membrane"/>
    <property type="evidence" value="ECO:0007669"/>
    <property type="project" value="UniProtKB-SubCell"/>
</dbReference>
<gene>
    <name evidence="11" type="ordered locus">Mmar10_1681</name>
</gene>
<dbReference type="InterPro" id="IPR017475">
    <property type="entry name" value="EPS_sugar_tfrase"/>
</dbReference>
<dbReference type="Proteomes" id="UP000001964">
    <property type="component" value="Chromosome"/>
</dbReference>
<comment type="subcellular location">
    <subcellularLocation>
        <location evidence="1">Membrane</location>
        <topology evidence="1">Multi-pass membrane protein</topology>
    </subcellularLocation>
</comment>
<comment type="similarity">
    <text evidence="2">Belongs to the bacterial sugar transferase family.</text>
</comment>
<keyword evidence="5 9" id="KW-1133">Transmembrane helix</keyword>
<dbReference type="Pfam" id="PF02397">
    <property type="entry name" value="Bac_transf"/>
    <property type="match status" value="1"/>
</dbReference>
<dbReference type="eggNOG" id="COG1086">
    <property type="taxonomic scope" value="Bacteria"/>
</dbReference>
<keyword evidence="6 9" id="KW-0472">Membrane</keyword>
<keyword evidence="12" id="KW-1185">Reference proteome</keyword>
<dbReference type="GO" id="GO:0016780">
    <property type="term" value="F:phosphotransferase activity, for other substituted phosphate groups"/>
    <property type="evidence" value="ECO:0007669"/>
    <property type="project" value="TreeGrafter"/>
</dbReference>
<dbReference type="KEGG" id="mmr:Mmar10_1681"/>
<feature type="transmembrane region" description="Helical" evidence="9">
    <location>
        <begin position="104"/>
        <end position="124"/>
    </location>
</feature>
<evidence type="ECO:0000259" key="10">
    <source>
        <dbReference type="Pfam" id="PF02397"/>
    </source>
</evidence>
<dbReference type="InterPro" id="IPR003362">
    <property type="entry name" value="Bact_transf"/>
</dbReference>
<feature type="transmembrane region" description="Helical" evidence="9">
    <location>
        <begin position="136"/>
        <end position="159"/>
    </location>
</feature>
<dbReference type="HOGENOM" id="CLU_024920_0_1_5"/>
<organism evidence="11 12">
    <name type="scientific">Maricaulis maris (strain MCS10)</name>
    <name type="common">Caulobacter maris</name>
    <dbReference type="NCBI Taxonomy" id="394221"/>
    <lineage>
        <taxon>Bacteria</taxon>
        <taxon>Pseudomonadati</taxon>
        <taxon>Pseudomonadota</taxon>
        <taxon>Alphaproteobacteria</taxon>
        <taxon>Maricaulales</taxon>
        <taxon>Maricaulaceae</taxon>
        <taxon>Maricaulis</taxon>
    </lineage>
</organism>
<evidence type="ECO:0000256" key="6">
    <source>
        <dbReference type="ARBA" id="ARBA00023136"/>
    </source>
</evidence>
<dbReference type="OrthoDB" id="9808602at2"/>
<dbReference type="PANTHER" id="PTHR30576">
    <property type="entry name" value="COLANIC BIOSYNTHESIS UDP-GLUCOSE LIPID CARRIER TRANSFERASE"/>
    <property type="match status" value="1"/>
</dbReference>
<evidence type="ECO:0000256" key="3">
    <source>
        <dbReference type="ARBA" id="ARBA00022679"/>
    </source>
</evidence>
<keyword evidence="7" id="KW-0270">Exopolysaccharide synthesis</keyword>
<feature type="transmembrane region" description="Helical" evidence="9">
    <location>
        <begin position="165"/>
        <end position="186"/>
    </location>
</feature>
<dbReference type="PANTHER" id="PTHR30576:SF0">
    <property type="entry name" value="UNDECAPRENYL-PHOSPHATE N-ACETYLGALACTOSAMINYL 1-PHOSPHATE TRANSFERASE-RELATED"/>
    <property type="match status" value="1"/>
</dbReference>
<evidence type="ECO:0000313" key="11">
    <source>
        <dbReference type="EMBL" id="ABI65973.1"/>
    </source>
</evidence>
<proteinExistence type="inferred from homology"/>
<feature type="transmembrane region" description="Helical" evidence="9">
    <location>
        <begin position="334"/>
        <end position="355"/>
    </location>
</feature>
<evidence type="ECO:0000256" key="5">
    <source>
        <dbReference type="ARBA" id="ARBA00022989"/>
    </source>
</evidence>
<dbReference type="EMBL" id="CP000449">
    <property type="protein sequence ID" value="ABI65973.1"/>
    <property type="molecule type" value="Genomic_DNA"/>
</dbReference>
<dbReference type="NCBIfam" id="TIGR03025">
    <property type="entry name" value="EPS_sugtrans"/>
    <property type="match status" value="1"/>
</dbReference>
<dbReference type="AlphaFoldDB" id="Q0AP14"/>
<dbReference type="GO" id="GO:0000271">
    <property type="term" value="P:polysaccharide biosynthetic process"/>
    <property type="evidence" value="ECO:0007669"/>
    <property type="project" value="UniProtKB-KW"/>
</dbReference>
<feature type="transmembrane region" description="Helical" evidence="9">
    <location>
        <begin position="67"/>
        <end position="92"/>
    </location>
</feature>
<dbReference type="Pfam" id="PF13727">
    <property type="entry name" value="CoA_binding_3"/>
    <property type="match status" value="1"/>
</dbReference>
<sequence>MSARPMGTAVDYSNQPSQTEHAPRKASGPANDMPDTLRPANPDTASLTRAHLKADARAPRNRVNRKALGHIWQSIDIFAVLLLTTTGAYALSGGDVIAVAAGELFPLLAFAALCPAFTLLMGLYKVEARESAAFRMLRAVIATALTGSAITALSLITAPDMAPQIATFALTAVGALTLLHVIYAGFVQHWARSGRLARNVVLVGATANASKLIKANAGSGTVNVVGIFDDRAARSPQALAGAPYLGTTDDLLSWSLLHEVDRIILTVTPKAEDRVRLLLGKLRALPHTVCLLLDLDSFDPAETTLDDIIGVQAARMSGVEERFGHDLAKRTQDIVLALGLSLVALPVMALIALAVRLGSPGPVLFRQVREGFNGRPIKVLKFRTMRHDPASAAKPMRQVELDDPRVTRIGGFLRKTSLDELPQLWNVLVGEMSLVGPRPHAPGMRTGGTETAKLVAEYAHRHRVKPGITGWAQINGSRGPLHSPEAARERVAYDVAYIAKANFWFDLWIMARTLPALLGDKANIR</sequence>
<reference evidence="11 12" key="1">
    <citation type="submission" date="2006-08" db="EMBL/GenBank/DDBJ databases">
        <title>Complete sequence of Maricaulis maris MCS10.</title>
        <authorList>
            <consortium name="US DOE Joint Genome Institute"/>
            <person name="Copeland A."/>
            <person name="Lucas S."/>
            <person name="Lapidus A."/>
            <person name="Barry K."/>
            <person name="Detter J.C."/>
            <person name="Glavina del Rio T."/>
            <person name="Hammon N."/>
            <person name="Israni S."/>
            <person name="Dalin E."/>
            <person name="Tice H."/>
            <person name="Pitluck S."/>
            <person name="Saunders E."/>
            <person name="Brettin T."/>
            <person name="Bruce D."/>
            <person name="Han C."/>
            <person name="Tapia R."/>
            <person name="Gilna P."/>
            <person name="Schmutz J."/>
            <person name="Larimer F."/>
            <person name="Land M."/>
            <person name="Hauser L."/>
            <person name="Kyrpides N."/>
            <person name="Mikhailova N."/>
            <person name="Viollier P."/>
            <person name="Stephens C."/>
            <person name="Richardson P."/>
        </authorList>
    </citation>
    <scope>NUCLEOTIDE SEQUENCE [LARGE SCALE GENOMIC DNA]</scope>
    <source>
        <strain evidence="11 12">MCS10</strain>
    </source>
</reference>
<dbReference type="STRING" id="394221.Mmar10_1681"/>
<evidence type="ECO:0000313" key="12">
    <source>
        <dbReference type="Proteomes" id="UP000001964"/>
    </source>
</evidence>
<accession>Q0AP14</accession>
<feature type="domain" description="Bacterial sugar transferase" evidence="10">
    <location>
        <begin position="329"/>
        <end position="518"/>
    </location>
</feature>
<feature type="region of interest" description="Disordered" evidence="8">
    <location>
        <begin position="1"/>
        <end position="43"/>
    </location>
</feature>
<evidence type="ECO:0000256" key="8">
    <source>
        <dbReference type="SAM" id="MobiDB-lite"/>
    </source>
</evidence>
<evidence type="ECO:0000256" key="7">
    <source>
        <dbReference type="ARBA" id="ARBA00023169"/>
    </source>
</evidence>
<keyword evidence="4 9" id="KW-0812">Transmembrane</keyword>
<name>Q0AP14_MARMM</name>